<evidence type="ECO:0000259" key="5">
    <source>
        <dbReference type="PROSITE" id="PS51384"/>
    </source>
</evidence>
<evidence type="ECO:0000256" key="3">
    <source>
        <dbReference type="ARBA" id="ARBA00034078"/>
    </source>
</evidence>
<dbReference type="InterPro" id="IPR001433">
    <property type="entry name" value="OxRdtase_FAD/NAD-bd"/>
</dbReference>
<dbReference type="InterPro" id="IPR039261">
    <property type="entry name" value="FNR_nucleotide-bd"/>
</dbReference>
<dbReference type="InterPro" id="IPR001041">
    <property type="entry name" value="2Fe-2S_ferredoxin-type"/>
</dbReference>
<dbReference type="PANTHER" id="PTHR47354:SF5">
    <property type="entry name" value="PROTEIN RFBI"/>
    <property type="match status" value="1"/>
</dbReference>
<reference evidence="6 7" key="1">
    <citation type="submission" date="2021-08" db="EMBL/GenBank/DDBJ databases">
        <authorList>
            <person name="Peeters C."/>
        </authorList>
    </citation>
    <scope>NUCLEOTIDE SEQUENCE [LARGE SCALE GENOMIC DNA]</scope>
    <source>
        <strain evidence="6 7">LMG 23992</strain>
    </source>
</reference>
<keyword evidence="2" id="KW-0411">Iron-sulfur</keyword>
<dbReference type="SUPFAM" id="SSF63380">
    <property type="entry name" value="Riboflavin synthase domain-like"/>
    <property type="match status" value="1"/>
</dbReference>
<keyword evidence="6" id="KW-0560">Oxidoreductase</keyword>
<dbReference type="PRINTS" id="PR00371">
    <property type="entry name" value="FPNCR"/>
</dbReference>
<dbReference type="InterPro" id="IPR006058">
    <property type="entry name" value="2Fe2S_fd_BS"/>
</dbReference>
<dbReference type="GO" id="GO:0004324">
    <property type="term" value="F:ferredoxin-NADP+ reductase activity"/>
    <property type="evidence" value="ECO:0007669"/>
    <property type="project" value="UniProtKB-EC"/>
</dbReference>
<dbReference type="Pfam" id="PF00970">
    <property type="entry name" value="FAD_binding_6"/>
    <property type="match status" value="1"/>
</dbReference>
<feature type="domain" description="2Fe-2S ferredoxin-type" evidence="4">
    <location>
        <begin position="3"/>
        <end position="93"/>
    </location>
</feature>
<dbReference type="InterPro" id="IPR001709">
    <property type="entry name" value="Flavoprot_Pyr_Nucl_cyt_Rdtase"/>
</dbReference>
<accession>A0ABM8WP87</accession>
<dbReference type="SUPFAM" id="SSF52343">
    <property type="entry name" value="Ferredoxin reductase-like, C-terminal NADP-linked domain"/>
    <property type="match status" value="1"/>
</dbReference>
<keyword evidence="7" id="KW-1185">Reference proteome</keyword>
<dbReference type="Gene3D" id="3.40.50.80">
    <property type="entry name" value="Nucleotide-binding domain of ferredoxin-NADP reductase (FNR) module"/>
    <property type="match status" value="1"/>
</dbReference>
<dbReference type="Pfam" id="PF00175">
    <property type="entry name" value="NAD_binding_1"/>
    <property type="match status" value="1"/>
</dbReference>
<comment type="cofactor">
    <cofactor evidence="3">
        <name>[2Fe-2S] cluster</name>
        <dbReference type="ChEBI" id="CHEBI:190135"/>
    </cofactor>
</comment>
<dbReference type="EC" id="1.18.1.2" evidence="6"/>
<protein>
    <submittedName>
        <fullName evidence="6">Ferredoxin--NAD(P)(+) reductase CarAd</fullName>
        <ecNumber evidence="6">1.18.1.2</ecNumber>
    </submittedName>
</protein>
<sequence>MEYQITIEGGATFSVAAEEDTLLRGALRAGVALPHECSVGGCGACRFDVVDGPMESIWPEAPGLSERDRKRGKHLACQSRPLGDCTIRVRCDEAYRPAIRPERWPAELLARRALTHDMSEFTFQVPATAEFRPGQYALLYPPHTPGARAYSMANLPNGDGIWKFVIRRVPGGTGSNALFDQVRIGQRVTLDGPYGHAYLRDGTARDIVCIAGGSGLAPMLSVARGALARANPGRIHFFYGARTQADLGATAALEELAEDERLALSVVLSAPEATPAWRGPTGFVHAELERVLAQSLDRFDFYFAGPPPMIEAVQELLMHKHQVPFGQIHFDRFV</sequence>
<dbReference type="InterPro" id="IPR012675">
    <property type="entry name" value="Beta-grasp_dom_sf"/>
</dbReference>
<dbReference type="PANTHER" id="PTHR47354">
    <property type="entry name" value="NADH OXIDOREDUCTASE HCR"/>
    <property type="match status" value="1"/>
</dbReference>
<comment type="cofactor">
    <cofactor evidence="1">
        <name>FAD</name>
        <dbReference type="ChEBI" id="CHEBI:57692"/>
    </cofactor>
</comment>
<dbReference type="SUPFAM" id="SSF54292">
    <property type="entry name" value="2Fe-2S ferredoxin-like"/>
    <property type="match status" value="1"/>
</dbReference>
<dbReference type="CDD" id="cd00207">
    <property type="entry name" value="fer2"/>
    <property type="match status" value="1"/>
</dbReference>
<dbReference type="PROSITE" id="PS00197">
    <property type="entry name" value="2FE2S_FER_1"/>
    <property type="match status" value="1"/>
</dbReference>
<dbReference type="PROSITE" id="PS51085">
    <property type="entry name" value="2FE2S_FER_2"/>
    <property type="match status" value="1"/>
</dbReference>
<dbReference type="InterPro" id="IPR017938">
    <property type="entry name" value="Riboflavin_synthase-like_b-brl"/>
</dbReference>
<dbReference type="PRINTS" id="PR00410">
    <property type="entry name" value="PHEHYDRXLASE"/>
</dbReference>
<comment type="caution">
    <text evidence="6">The sequence shown here is derived from an EMBL/GenBank/DDBJ whole genome shotgun (WGS) entry which is preliminary data.</text>
</comment>
<dbReference type="RefSeq" id="WP_224079072.1">
    <property type="nucleotide sequence ID" value="NZ_CAJZAI010000002.1"/>
</dbReference>
<organism evidence="6 7">
    <name type="scientific">Cupriavidus laharis</name>
    <dbReference type="NCBI Taxonomy" id="151654"/>
    <lineage>
        <taxon>Bacteria</taxon>
        <taxon>Pseudomonadati</taxon>
        <taxon>Pseudomonadota</taxon>
        <taxon>Betaproteobacteria</taxon>
        <taxon>Burkholderiales</taxon>
        <taxon>Burkholderiaceae</taxon>
        <taxon>Cupriavidus</taxon>
    </lineage>
</organism>
<proteinExistence type="predicted"/>
<evidence type="ECO:0000259" key="4">
    <source>
        <dbReference type="PROSITE" id="PS51085"/>
    </source>
</evidence>
<dbReference type="Proteomes" id="UP000727654">
    <property type="component" value="Unassembled WGS sequence"/>
</dbReference>
<dbReference type="CDD" id="cd06190">
    <property type="entry name" value="T4MO_e_transfer_like"/>
    <property type="match status" value="1"/>
</dbReference>
<evidence type="ECO:0000256" key="1">
    <source>
        <dbReference type="ARBA" id="ARBA00001974"/>
    </source>
</evidence>
<dbReference type="Pfam" id="PF00111">
    <property type="entry name" value="Fer2"/>
    <property type="match status" value="1"/>
</dbReference>
<gene>
    <name evidence="6" type="primary">carAd</name>
    <name evidence="6" type="ORF">LMG23992_01432</name>
</gene>
<dbReference type="EMBL" id="CAJZAI010000002">
    <property type="protein sequence ID" value="CAG9169253.1"/>
    <property type="molecule type" value="Genomic_DNA"/>
</dbReference>
<dbReference type="InterPro" id="IPR050415">
    <property type="entry name" value="MRET"/>
</dbReference>
<dbReference type="InterPro" id="IPR017927">
    <property type="entry name" value="FAD-bd_FR_type"/>
</dbReference>
<evidence type="ECO:0000256" key="2">
    <source>
        <dbReference type="ARBA" id="ARBA00022714"/>
    </source>
</evidence>
<keyword evidence="2" id="KW-0001">2Fe-2S</keyword>
<keyword evidence="2" id="KW-0479">Metal-binding</keyword>
<dbReference type="Gene3D" id="2.40.30.10">
    <property type="entry name" value="Translation factors"/>
    <property type="match status" value="1"/>
</dbReference>
<dbReference type="PROSITE" id="PS51384">
    <property type="entry name" value="FAD_FR"/>
    <property type="match status" value="1"/>
</dbReference>
<dbReference type="Gene3D" id="3.10.20.30">
    <property type="match status" value="1"/>
</dbReference>
<evidence type="ECO:0000313" key="6">
    <source>
        <dbReference type="EMBL" id="CAG9169253.1"/>
    </source>
</evidence>
<evidence type="ECO:0000313" key="7">
    <source>
        <dbReference type="Proteomes" id="UP000727654"/>
    </source>
</evidence>
<keyword evidence="2" id="KW-0408">Iron</keyword>
<feature type="domain" description="FAD-binding FR-type" evidence="5">
    <location>
        <begin position="101"/>
        <end position="200"/>
    </location>
</feature>
<dbReference type="InterPro" id="IPR036010">
    <property type="entry name" value="2Fe-2S_ferredoxin-like_sf"/>
</dbReference>
<dbReference type="InterPro" id="IPR008333">
    <property type="entry name" value="Cbr1-like_FAD-bd_dom"/>
</dbReference>
<name>A0ABM8WP87_9BURK</name>